<dbReference type="AlphaFoldDB" id="A0A0J9E661"/>
<dbReference type="InterPro" id="IPR013815">
    <property type="entry name" value="ATP_grasp_subdomain_1"/>
</dbReference>
<reference evidence="3 4" key="1">
    <citation type="submission" date="2015-06" db="EMBL/GenBank/DDBJ databases">
        <title>Draft genome sequence of an Alphaproteobacteria species associated to the Mediterranean sponge Oscarella lobularis.</title>
        <authorList>
            <person name="Jourda C."/>
            <person name="Santini S."/>
            <person name="Claverie J.-M."/>
        </authorList>
    </citation>
    <scope>NUCLEOTIDE SEQUENCE [LARGE SCALE GENOMIC DNA]</scope>
    <source>
        <strain evidence="3">IGS</strain>
    </source>
</reference>
<dbReference type="InterPro" id="IPR016102">
    <property type="entry name" value="Succinyl-CoA_synth-like"/>
</dbReference>
<comment type="caution">
    <text evidence="3">The sequence shown here is derived from an EMBL/GenBank/DDBJ whole genome shotgun (WGS) entry which is preliminary data.</text>
</comment>
<gene>
    <name evidence="3" type="ORF">AIOL_002280</name>
</gene>
<dbReference type="PANTHER" id="PTHR42793">
    <property type="entry name" value="COA BINDING DOMAIN CONTAINING PROTEIN"/>
    <property type="match status" value="1"/>
</dbReference>
<keyword evidence="4" id="KW-1185">Reference proteome</keyword>
<evidence type="ECO:0000313" key="4">
    <source>
        <dbReference type="Proteomes" id="UP000037178"/>
    </source>
</evidence>
<evidence type="ECO:0000256" key="1">
    <source>
        <dbReference type="ARBA" id="ARBA00022532"/>
    </source>
</evidence>
<dbReference type="RefSeq" id="WP_049643057.1">
    <property type="nucleotide sequence ID" value="NZ_LFTY01000002.1"/>
</dbReference>
<dbReference type="Gene3D" id="3.30.470.20">
    <property type="entry name" value="ATP-grasp fold, B domain"/>
    <property type="match status" value="1"/>
</dbReference>
<dbReference type="Pfam" id="PF13607">
    <property type="entry name" value="Succ_CoA_lig"/>
    <property type="match status" value="1"/>
</dbReference>
<dbReference type="InterPro" id="IPR036291">
    <property type="entry name" value="NAD(P)-bd_dom_sf"/>
</dbReference>
<dbReference type="InterPro" id="IPR032875">
    <property type="entry name" value="Succ_CoA_lig_flav_dom"/>
</dbReference>
<proteinExistence type="predicted"/>
<name>A0A0J9E661_9RHOB</name>
<organism evidence="3 4">
    <name type="scientific">Candidatus Rhodobacter oscarellae</name>
    <dbReference type="NCBI Taxonomy" id="1675527"/>
    <lineage>
        <taxon>Bacteria</taxon>
        <taxon>Pseudomonadati</taxon>
        <taxon>Pseudomonadota</taxon>
        <taxon>Alphaproteobacteria</taxon>
        <taxon>Rhodobacterales</taxon>
        <taxon>Rhodobacter group</taxon>
        <taxon>Rhodobacter</taxon>
    </lineage>
</organism>
<dbReference type="InterPro" id="IPR003781">
    <property type="entry name" value="CoA-bd"/>
</dbReference>
<dbReference type="Pfam" id="PF13549">
    <property type="entry name" value="ATP-grasp_5"/>
    <property type="match status" value="1"/>
</dbReference>
<dbReference type="OrthoDB" id="9807426at2"/>
<evidence type="ECO:0000313" key="3">
    <source>
        <dbReference type="EMBL" id="KMW57319.1"/>
    </source>
</evidence>
<dbReference type="Gene3D" id="3.40.50.720">
    <property type="entry name" value="NAD(P)-binding Rossmann-like Domain"/>
    <property type="match status" value="1"/>
</dbReference>
<dbReference type="SUPFAM" id="SSF56059">
    <property type="entry name" value="Glutathione synthetase ATP-binding domain-like"/>
    <property type="match status" value="1"/>
</dbReference>
<dbReference type="EMBL" id="LFTY01000002">
    <property type="protein sequence ID" value="KMW57319.1"/>
    <property type="molecule type" value="Genomic_DNA"/>
</dbReference>
<dbReference type="PANTHER" id="PTHR42793:SF4">
    <property type="entry name" value="BLL6376 PROTEIN"/>
    <property type="match status" value="1"/>
</dbReference>
<dbReference type="STRING" id="1675527.AIOL_002280"/>
<dbReference type="Pfam" id="PF13380">
    <property type="entry name" value="CoA_binding_2"/>
    <property type="match status" value="1"/>
</dbReference>
<keyword evidence="1" id="KW-0816">Tricarboxylic acid cycle</keyword>
<dbReference type="Gene3D" id="3.40.50.261">
    <property type="entry name" value="Succinyl-CoA synthetase domains"/>
    <property type="match status" value="2"/>
</dbReference>
<protein>
    <submittedName>
        <fullName evidence="3">Putative Acetyl-CoA synthetase (ADP-forming)</fullName>
    </submittedName>
</protein>
<dbReference type="Proteomes" id="UP000037178">
    <property type="component" value="Unassembled WGS sequence"/>
</dbReference>
<dbReference type="SUPFAM" id="SSF52210">
    <property type="entry name" value="Succinyl-CoA synthetase domains"/>
    <property type="match status" value="2"/>
</dbReference>
<dbReference type="GO" id="GO:0005524">
    <property type="term" value="F:ATP binding"/>
    <property type="evidence" value="ECO:0007669"/>
    <property type="project" value="InterPro"/>
</dbReference>
<dbReference type="SUPFAM" id="SSF51735">
    <property type="entry name" value="NAD(P)-binding Rossmann-fold domains"/>
    <property type="match status" value="1"/>
</dbReference>
<dbReference type="SMART" id="SM00881">
    <property type="entry name" value="CoA_binding"/>
    <property type="match status" value="1"/>
</dbReference>
<feature type="domain" description="CoA-binding" evidence="2">
    <location>
        <begin position="8"/>
        <end position="93"/>
    </location>
</feature>
<accession>A0A0J9E661</accession>
<evidence type="ECO:0000259" key="2">
    <source>
        <dbReference type="SMART" id="SM00881"/>
    </source>
</evidence>
<sequence length="672" mass="69147">MTRDLSRLLRPKSIAVIGGGLVGRYVLENCRKLGFAGEIWHVHPTKGDFADIADLPAAPDAVFVGVNRIATIPIVAALSTMGAGGVVCYASGFAEAAQELGDGGDMQAQLLEAAGEMPLIGPNCYGFLNYLDGAGIWPDQQGGQPAECGVAILTQSSNIAINLTMQKRGLPMAYLVTAGNQAQLGLADLGSALLADDRVTALGMHIEGVGDIRAFEALAEQARKLGKPIVALKAGRSEQARAATISHTASLAGSAAGAQALLRRLGIAEVASLSEMLEALKLLHVHGPLASNKIGSMSCSGGEASLMADRAEGRAVIYPTLLETQKAALRDALGPKVALANPLDYHTYIWADADAMGAAYSAMMLGSELALGCVVADFPRADRCSEADWDPVVAGVVAAMEASGKPMAIVASLPETLPEHRAEELIAKGVAPLNGMDEALAAIEAAAFLGRTGAVPAPILLPQVPGETRVLTEAEGKAALRAYGGDVPNAERAQGSGLAEAATRVGFPLVLKGEGIAHKTEAGAVALNLNSAAEVTARAAKMPTDSFLLEEMITGGVAELLIGVTLDEAHGYLLTLAAGGTLTEILKDSASLLLPATDEEITAALQSLKIAPMLAGYRGAAAANMAAILDSVRAVQDYVTAHQGQVAEIEINPLICTPTRAVVADALIRRAP</sequence>
<dbReference type="Gene3D" id="3.30.1490.20">
    <property type="entry name" value="ATP-grasp fold, A domain"/>
    <property type="match status" value="1"/>
</dbReference>
<dbReference type="PATRIC" id="fig|1675527.3.peg.2395"/>
<dbReference type="GO" id="GO:0006099">
    <property type="term" value="P:tricarboxylic acid cycle"/>
    <property type="evidence" value="ECO:0007669"/>
    <property type="project" value="UniProtKB-KW"/>
</dbReference>